<dbReference type="Pfam" id="PF00395">
    <property type="entry name" value="SLH"/>
    <property type="match status" value="3"/>
</dbReference>
<dbReference type="PANTHER" id="PTHR43308">
    <property type="entry name" value="OUTER MEMBRANE PROTEIN ALPHA-RELATED"/>
    <property type="match status" value="1"/>
</dbReference>
<protein>
    <recommendedName>
        <fullName evidence="2">SLH domain-containing protein</fullName>
    </recommendedName>
</protein>
<keyword evidence="1" id="KW-0732">Signal</keyword>
<sequence length="541" mass="58425">MMRKKYKSMSMFMMMICLVSLLPVNSVIFAEDTASFQLKSNKSGMNTGDEFILTVEADNVKDLVGYEVVVSADTDKLSYSSAVSLLSGGQTIVVPRDNTFTIAYSKMGNEMHENGHVPLSSIKFKGIAAGTANVTLQSVKLMDGRMNDSDFSTNQTASVTISSSPGSGGGYVSIPSTTITITELEMKNAINSANEGTATIKTTIAKDANEAIINIPEPIIKMAADNNIQKIEIDAGMATVTLPMDLLKTATSNVQLSLKKEDAGKLSPEVSKVIGNNPVYDIRLGVDGKETSHVNDASVKMSWDYKLDDTNKDAGKVVIYFINENGKLEVVKNSKFNPATGKVSFHTEQTGKYVALYNEVSFQDIANVQWAKASIEALAARGIINGVSEHMFEPNNNVTRAQFIKILMQAFDLDDDHAVSTLTDVKKGEWYYSSIAAAEKLGITQGKDDGSFGINDSITRQDMAVMIDRTIKLLKVKISGNTIAAQFADSSDISEYAADAVIAMQKIGVIEGVGNGNFAPKDHATRAQAAVIIYRVFNLVP</sequence>
<dbReference type="EMBL" id="WHNZ01000079">
    <property type="protein sequence ID" value="NOV04231.1"/>
    <property type="molecule type" value="Genomic_DNA"/>
</dbReference>
<dbReference type="SUPFAM" id="SSF49384">
    <property type="entry name" value="Carbohydrate-binding domain"/>
    <property type="match status" value="1"/>
</dbReference>
<evidence type="ECO:0000259" key="2">
    <source>
        <dbReference type="PROSITE" id="PS51272"/>
    </source>
</evidence>
<feature type="domain" description="SLH" evidence="2">
    <location>
        <begin position="358"/>
        <end position="417"/>
    </location>
</feature>
<evidence type="ECO:0000313" key="3">
    <source>
        <dbReference type="EMBL" id="NOV04231.1"/>
    </source>
</evidence>
<feature type="chain" id="PRO_5045382378" description="SLH domain-containing protein" evidence="1">
    <location>
        <begin position="31"/>
        <end position="541"/>
    </location>
</feature>
<proteinExistence type="predicted"/>
<accession>A0ABX1ZW04</accession>
<feature type="domain" description="SLH" evidence="2">
    <location>
        <begin position="418"/>
        <end position="481"/>
    </location>
</feature>
<dbReference type="Proteomes" id="UP000618579">
    <property type="component" value="Unassembled WGS sequence"/>
</dbReference>
<organism evidence="3 4">
    <name type="scientific">Paenibacillus planticolens</name>
    <dbReference type="NCBI Taxonomy" id="2654976"/>
    <lineage>
        <taxon>Bacteria</taxon>
        <taxon>Bacillati</taxon>
        <taxon>Bacillota</taxon>
        <taxon>Bacilli</taxon>
        <taxon>Bacillales</taxon>
        <taxon>Paenibacillaceae</taxon>
        <taxon>Paenibacillus</taxon>
    </lineage>
</organism>
<dbReference type="Gene3D" id="2.60.40.680">
    <property type="match status" value="1"/>
</dbReference>
<gene>
    <name evidence="3" type="ORF">GC097_30075</name>
</gene>
<reference evidence="3 4" key="1">
    <citation type="submission" date="2019-10" db="EMBL/GenBank/DDBJ databases">
        <title>Description of Paenibacillus pedi sp. nov.</title>
        <authorList>
            <person name="Carlier A."/>
            <person name="Qi S."/>
        </authorList>
    </citation>
    <scope>NUCLEOTIDE SEQUENCE [LARGE SCALE GENOMIC DNA]</scope>
    <source>
        <strain evidence="3 4">LMG 31457</strain>
    </source>
</reference>
<keyword evidence="4" id="KW-1185">Reference proteome</keyword>
<evidence type="ECO:0000313" key="4">
    <source>
        <dbReference type="Proteomes" id="UP000618579"/>
    </source>
</evidence>
<name>A0ABX1ZW04_9BACL</name>
<feature type="signal peptide" evidence="1">
    <location>
        <begin position="1"/>
        <end position="30"/>
    </location>
</feature>
<dbReference type="InterPro" id="IPR001119">
    <property type="entry name" value="SLH_dom"/>
</dbReference>
<feature type="domain" description="SLH" evidence="2">
    <location>
        <begin position="484"/>
        <end position="541"/>
    </location>
</feature>
<comment type="caution">
    <text evidence="3">The sequence shown here is derived from an EMBL/GenBank/DDBJ whole genome shotgun (WGS) entry which is preliminary data.</text>
</comment>
<dbReference type="InterPro" id="IPR008965">
    <property type="entry name" value="CBM2/CBM3_carb-bd_dom_sf"/>
</dbReference>
<dbReference type="PROSITE" id="PS51272">
    <property type="entry name" value="SLH"/>
    <property type="match status" value="3"/>
</dbReference>
<dbReference type="InterPro" id="IPR051465">
    <property type="entry name" value="Cell_Envelope_Struct_Comp"/>
</dbReference>
<dbReference type="CDD" id="cd08547">
    <property type="entry name" value="Type_II_cohesin"/>
    <property type="match status" value="1"/>
</dbReference>
<evidence type="ECO:0000256" key="1">
    <source>
        <dbReference type="SAM" id="SignalP"/>
    </source>
</evidence>